<evidence type="ECO:0000313" key="3">
    <source>
        <dbReference type="Proteomes" id="UP001148018"/>
    </source>
</evidence>
<dbReference type="AlphaFoldDB" id="A0A9Q0DN57"/>
<evidence type="ECO:0000313" key="2">
    <source>
        <dbReference type="EMBL" id="KAJ3589607.1"/>
    </source>
</evidence>
<reference evidence="2" key="1">
    <citation type="submission" date="2022-07" db="EMBL/GenBank/DDBJ databases">
        <title>Chromosome-level genome of Muraenolepis orangiensis.</title>
        <authorList>
            <person name="Kim J."/>
        </authorList>
    </citation>
    <scope>NUCLEOTIDE SEQUENCE</scope>
    <source>
        <strain evidence="2">KU_S4_2022</strain>
        <tissue evidence="2">Muscle</tissue>
    </source>
</reference>
<name>A0A9Q0DN57_9TELE</name>
<proteinExistence type="predicted"/>
<dbReference type="EMBL" id="JANIIK010000115">
    <property type="protein sequence ID" value="KAJ3589607.1"/>
    <property type="molecule type" value="Genomic_DNA"/>
</dbReference>
<keyword evidence="3" id="KW-1185">Reference proteome</keyword>
<organism evidence="2 3">
    <name type="scientific">Muraenolepis orangiensis</name>
    <name type="common">Patagonian moray cod</name>
    <dbReference type="NCBI Taxonomy" id="630683"/>
    <lineage>
        <taxon>Eukaryota</taxon>
        <taxon>Metazoa</taxon>
        <taxon>Chordata</taxon>
        <taxon>Craniata</taxon>
        <taxon>Vertebrata</taxon>
        <taxon>Euteleostomi</taxon>
        <taxon>Actinopterygii</taxon>
        <taxon>Neopterygii</taxon>
        <taxon>Teleostei</taxon>
        <taxon>Neoteleostei</taxon>
        <taxon>Acanthomorphata</taxon>
        <taxon>Zeiogadaria</taxon>
        <taxon>Gadariae</taxon>
        <taxon>Gadiformes</taxon>
        <taxon>Muraenolepidoidei</taxon>
        <taxon>Muraenolepididae</taxon>
        <taxon>Muraenolepis</taxon>
    </lineage>
</organism>
<protein>
    <submittedName>
        <fullName evidence="2">Uncharacterized protein</fullName>
    </submittedName>
</protein>
<feature type="region of interest" description="Disordered" evidence="1">
    <location>
        <begin position="44"/>
        <end position="104"/>
    </location>
</feature>
<sequence length="104" mass="11842">MRTPGGSLQKSEVELSMKQRSRGNSKVQVQRLLDDRWHCRYRSGKTVRQSGMGSGKSLEMPAVEEKTGKNGKTKKTGQILQDSRQAEDGRSSMRMVRIKMMKIR</sequence>
<feature type="region of interest" description="Disordered" evidence="1">
    <location>
        <begin position="1"/>
        <end position="29"/>
    </location>
</feature>
<comment type="caution">
    <text evidence="2">The sequence shown here is derived from an EMBL/GenBank/DDBJ whole genome shotgun (WGS) entry which is preliminary data.</text>
</comment>
<evidence type="ECO:0000256" key="1">
    <source>
        <dbReference type="SAM" id="MobiDB-lite"/>
    </source>
</evidence>
<gene>
    <name evidence="2" type="ORF">NHX12_010452</name>
</gene>
<dbReference type="Proteomes" id="UP001148018">
    <property type="component" value="Unassembled WGS sequence"/>
</dbReference>
<feature type="compositionally biased region" description="Polar residues" evidence="1">
    <location>
        <begin position="1"/>
        <end position="10"/>
    </location>
</feature>
<accession>A0A9Q0DN57</accession>